<dbReference type="EMBL" id="JAHRIO010002966">
    <property type="protein sequence ID" value="MEQ2159665.1"/>
    <property type="molecule type" value="Genomic_DNA"/>
</dbReference>
<accession>A0ABV0MKN5</accession>
<name>A0ABV0MKN5_9TELE</name>
<evidence type="ECO:0000313" key="1">
    <source>
        <dbReference type="EMBL" id="MEQ2159665.1"/>
    </source>
</evidence>
<comment type="caution">
    <text evidence="1">The sequence shown here is derived from an EMBL/GenBank/DDBJ whole genome shotgun (WGS) entry which is preliminary data.</text>
</comment>
<organism evidence="1 2">
    <name type="scientific">Goodea atripinnis</name>
    <dbReference type="NCBI Taxonomy" id="208336"/>
    <lineage>
        <taxon>Eukaryota</taxon>
        <taxon>Metazoa</taxon>
        <taxon>Chordata</taxon>
        <taxon>Craniata</taxon>
        <taxon>Vertebrata</taxon>
        <taxon>Euteleostomi</taxon>
        <taxon>Actinopterygii</taxon>
        <taxon>Neopterygii</taxon>
        <taxon>Teleostei</taxon>
        <taxon>Neoteleostei</taxon>
        <taxon>Acanthomorphata</taxon>
        <taxon>Ovalentaria</taxon>
        <taxon>Atherinomorphae</taxon>
        <taxon>Cyprinodontiformes</taxon>
        <taxon>Goodeidae</taxon>
        <taxon>Goodea</taxon>
    </lineage>
</organism>
<dbReference type="Proteomes" id="UP001476798">
    <property type="component" value="Unassembled WGS sequence"/>
</dbReference>
<reference evidence="1 2" key="1">
    <citation type="submission" date="2021-06" db="EMBL/GenBank/DDBJ databases">
        <authorList>
            <person name="Palmer J.M."/>
        </authorList>
    </citation>
    <scope>NUCLEOTIDE SEQUENCE [LARGE SCALE GENOMIC DNA]</scope>
    <source>
        <strain evidence="1 2">GA_2019</strain>
        <tissue evidence="1">Muscle</tissue>
    </source>
</reference>
<feature type="non-terminal residue" evidence="1">
    <location>
        <position position="1"/>
    </location>
</feature>
<proteinExistence type="predicted"/>
<sequence>GGSGYTGHKINVPGGKDMDLMCKVTAGPQRNTYTDPIEGHHSLQLPQDLLVAKVLTDVKGGCTPVRVMNLSQHPVTIKPHTHLANVSLVDGVLDFSGKKQGKSHGSRSKETCLSLTQVISSSGVDLSEAAVEDEHQHCVLKELVDKNVDVFSRHPLD</sequence>
<keyword evidence="2" id="KW-1185">Reference proteome</keyword>
<evidence type="ECO:0000313" key="2">
    <source>
        <dbReference type="Proteomes" id="UP001476798"/>
    </source>
</evidence>
<gene>
    <name evidence="1" type="ORF">GOODEAATRI_025346</name>
</gene>
<protein>
    <submittedName>
        <fullName evidence="1">Uncharacterized protein</fullName>
    </submittedName>
</protein>